<evidence type="ECO:0000256" key="3">
    <source>
        <dbReference type="ARBA" id="ARBA00005459"/>
    </source>
</evidence>
<comment type="caution">
    <text evidence="7">The sequence shown here is derived from an EMBL/GenBank/DDBJ whole genome shotgun (WGS) entry which is preliminary data.</text>
</comment>
<feature type="compositionally biased region" description="Acidic residues" evidence="6">
    <location>
        <begin position="138"/>
        <end position="151"/>
    </location>
</feature>
<evidence type="ECO:0000256" key="5">
    <source>
        <dbReference type="ARBA" id="ARBA00023242"/>
    </source>
</evidence>
<sequence>MESQPYPSERQQRSKKTYGPDPRHQGPMKQCVVPGSFDVETACSNCAHDGTGKNCQFRIAAVQREADNRSLEAYGSRTFNPKIIAHVDRPTLEKWLREIHDVISVRDVQLAVGASPHKRPENAKRSKRSRGGLGEFDGTCDESEEDDDFEEDGRRTDKNKKTYLRGTCQMSGPRTKRQFAGAASDPAQRQITNYFTKTGASTGNGANSGSSSPSPATGPPNAAPLPPHVQANLLSVGMRVRKSIPEGYKTGSAYSGFSLWTEGDDTTATTGTLLSPSPTARPAATSAGGVACELTPFCGIHKVGGLAVQQSEQSPAVTRITPVAAAAYDDMPGLTSSQESIASETSTTSAVSATNRKRIYAGDEEDAAAAASDGGEMMTIVTGRTRSAASLHGGPWRSRSDWLDGEMNPKSMAPPGWGNARIMATPKRRGDAGAGRKPGSLANAHASAASLARLDQENMAVDDFEEAAFLDYRLAGDMEAA</sequence>
<dbReference type="PANTHER" id="PTHR28081">
    <property type="entry name" value="DAMAGE-REGULATED IMPORT FACILITATOR 1-RELATED"/>
    <property type="match status" value="1"/>
</dbReference>
<comment type="subcellular location">
    <subcellularLocation>
        <location evidence="2">Cytoplasm</location>
    </subcellularLocation>
    <subcellularLocation>
        <location evidence="1">Nucleus</location>
    </subcellularLocation>
</comment>
<feature type="region of interest" description="Disordered" evidence="6">
    <location>
        <begin position="400"/>
        <end position="419"/>
    </location>
</feature>
<accession>A0AA39TIS7</accession>
<feature type="compositionally biased region" description="Polar residues" evidence="6">
    <location>
        <begin position="187"/>
        <end position="196"/>
    </location>
</feature>
<dbReference type="GO" id="GO:0005634">
    <property type="term" value="C:nucleus"/>
    <property type="evidence" value="ECO:0007669"/>
    <property type="project" value="UniProtKB-SubCell"/>
</dbReference>
<keyword evidence="8" id="KW-1185">Reference proteome</keyword>
<keyword evidence="5" id="KW-0539">Nucleus</keyword>
<feature type="region of interest" description="Disordered" evidence="6">
    <location>
        <begin position="1"/>
        <end position="28"/>
    </location>
</feature>
<dbReference type="PANTHER" id="PTHR28081:SF1">
    <property type="entry name" value="DAMAGE-REGULATED IMPORT FACILITATOR 1"/>
    <property type="match status" value="1"/>
</dbReference>
<evidence type="ECO:0000313" key="7">
    <source>
        <dbReference type="EMBL" id="KAK0613117.1"/>
    </source>
</evidence>
<reference evidence="7" key="1">
    <citation type="submission" date="2023-06" db="EMBL/GenBank/DDBJ databases">
        <title>Genome-scale phylogeny and comparative genomics of the fungal order Sordariales.</title>
        <authorList>
            <consortium name="Lawrence Berkeley National Laboratory"/>
            <person name="Hensen N."/>
            <person name="Bonometti L."/>
            <person name="Westerberg I."/>
            <person name="Brannstrom I.O."/>
            <person name="Guillou S."/>
            <person name="Cros-Aarteil S."/>
            <person name="Calhoun S."/>
            <person name="Haridas S."/>
            <person name="Kuo A."/>
            <person name="Mondo S."/>
            <person name="Pangilinan J."/>
            <person name="Riley R."/>
            <person name="LaButti K."/>
            <person name="Andreopoulos B."/>
            <person name="Lipzen A."/>
            <person name="Chen C."/>
            <person name="Yanf M."/>
            <person name="Daum C."/>
            <person name="Ng V."/>
            <person name="Clum A."/>
            <person name="Steindorff A."/>
            <person name="Ohm R."/>
            <person name="Martin F."/>
            <person name="Silar P."/>
            <person name="Natvig D."/>
            <person name="Lalanne C."/>
            <person name="Gautier V."/>
            <person name="Ament-velasquez S.L."/>
            <person name="Kruys A."/>
            <person name="Hutchinson M.I."/>
            <person name="Powell A.J."/>
            <person name="Barry K."/>
            <person name="Miller A.N."/>
            <person name="Grigoriev I.V."/>
            <person name="Debuchy R."/>
            <person name="Gladieux P."/>
            <person name="Thoren M.H."/>
            <person name="Johannesson H."/>
        </authorList>
    </citation>
    <scope>NUCLEOTIDE SEQUENCE</scope>
    <source>
        <strain evidence="7">SMH3391-2</strain>
    </source>
</reference>
<evidence type="ECO:0000256" key="4">
    <source>
        <dbReference type="ARBA" id="ARBA00022490"/>
    </source>
</evidence>
<dbReference type="GO" id="GO:0008104">
    <property type="term" value="P:intracellular protein localization"/>
    <property type="evidence" value="ECO:0007669"/>
    <property type="project" value="TreeGrafter"/>
</dbReference>
<dbReference type="EMBL" id="JAULSR010000008">
    <property type="protein sequence ID" value="KAK0613117.1"/>
    <property type="molecule type" value="Genomic_DNA"/>
</dbReference>
<evidence type="ECO:0000256" key="1">
    <source>
        <dbReference type="ARBA" id="ARBA00004123"/>
    </source>
</evidence>
<dbReference type="InterPro" id="IPR013900">
    <property type="entry name" value="RNR_inhibitor"/>
</dbReference>
<name>A0AA39TIS7_9PEZI</name>
<proteinExistence type="inferred from homology"/>
<evidence type="ECO:0000313" key="8">
    <source>
        <dbReference type="Proteomes" id="UP001174934"/>
    </source>
</evidence>
<gene>
    <name evidence="7" type="ORF">B0T17DRAFT_511464</name>
</gene>
<feature type="compositionally biased region" description="Pro residues" evidence="6">
    <location>
        <begin position="216"/>
        <end position="227"/>
    </location>
</feature>
<evidence type="ECO:0000256" key="6">
    <source>
        <dbReference type="SAM" id="MobiDB-lite"/>
    </source>
</evidence>
<organism evidence="7 8">
    <name type="scientific">Bombardia bombarda</name>
    <dbReference type="NCBI Taxonomy" id="252184"/>
    <lineage>
        <taxon>Eukaryota</taxon>
        <taxon>Fungi</taxon>
        <taxon>Dikarya</taxon>
        <taxon>Ascomycota</taxon>
        <taxon>Pezizomycotina</taxon>
        <taxon>Sordariomycetes</taxon>
        <taxon>Sordariomycetidae</taxon>
        <taxon>Sordariales</taxon>
        <taxon>Lasiosphaeriaceae</taxon>
        <taxon>Bombardia</taxon>
    </lineage>
</organism>
<comment type="similarity">
    <text evidence="3">Belongs to the DIF1/spd1 family.</text>
</comment>
<evidence type="ECO:0000256" key="2">
    <source>
        <dbReference type="ARBA" id="ARBA00004496"/>
    </source>
</evidence>
<dbReference type="GO" id="GO:1990846">
    <property type="term" value="F:ribonucleoside-diphosphate reductase inhibitor activity"/>
    <property type="evidence" value="ECO:0007669"/>
    <property type="project" value="TreeGrafter"/>
</dbReference>
<dbReference type="Pfam" id="PF08591">
    <property type="entry name" value="RNR_inhib"/>
    <property type="match status" value="1"/>
</dbReference>
<protein>
    <submittedName>
        <fullName evidence="7">Ribonucleotide reductase inhibitor-domain-containing protein</fullName>
    </submittedName>
</protein>
<keyword evidence="4" id="KW-0963">Cytoplasm</keyword>
<dbReference type="GO" id="GO:0005737">
    <property type="term" value="C:cytoplasm"/>
    <property type="evidence" value="ECO:0007669"/>
    <property type="project" value="UniProtKB-SubCell"/>
</dbReference>
<dbReference type="Proteomes" id="UP001174934">
    <property type="component" value="Unassembled WGS sequence"/>
</dbReference>
<feature type="compositionally biased region" description="Low complexity" evidence="6">
    <location>
        <begin position="198"/>
        <end position="215"/>
    </location>
</feature>
<dbReference type="AlphaFoldDB" id="A0AA39TIS7"/>
<feature type="region of interest" description="Disordered" evidence="6">
    <location>
        <begin position="113"/>
        <end position="228"/>
    </location>
</feature>